<accession>A0A0E9WBN7</accession>
<proteinExistence type="predicted"/>
<reference evidence="1" key="1">
    <citation type="submission" date="2014-11" db="EMBL/GenBank/DDBJ databases">
        <authorList>
            <person name="Amaro Gonzalez C."/>
        </authorList>
    </citation>
    <scope>NUCLEOTIDE SEQUENCE</scope>
</reference>
<dbReference type="AlphaFoldDB" id="A0A0E9WBN7"/>
<protein>
    <submittedName>
        <fullName evidence="1">Uncharacterized protein</fullName>
    </submittedName>
</protein>
<evidence type="ECO:0000313" key="1">
    <source>
        <dbReference type="EMBL" id="JAH87747.1"/>
    </source>
</evidence>
<reference evidence="1" key="2">
    <citation type="journal article" date="2015" name="Fish Shellfish Immunol.">
        <title>Early steps in the European eel (Anguilla anguilla)-Vibrio vulnificus interaction in the gills: Role of the RtxA13 toxin.</title>
        <authorList>
            <person name="Callol A."/>
            <person name="Pajuelo D."/>
            <person name="Ebbesson L."/>
            <person name="Teles M."/>
            <person name="MacKenzie S."/>
            <person name="Amaro C."/>
        </authorList>
    </citation>
    <scope>NUCLEOTIDE SEQUENCE</scope>
</reference>
<name>A0A0E9WBN7_ANGAN</name>
<dbReference type="EMBL" id="GBXM01020830">
    <property type="protein sequence ID" value="JAH87747.1"/>
    <property type="molecule type" value="Transcribed_RNA"/>
</dbReference>
<organism evidence="1">
    <name type="scientific">Anguilla anguilla</name>
    <name type="common">European freshwater eel</name>
    <name type="synonym">Muraena anguilla</name>
    <dbReference type="NCBI Taxonomy" id="7936"/>
    <lineage>
        <taxon>Eukaryota</taxon>
        <taxon>Metazoa</taxon>
        <taxon>Chordata</taxon>
        <taxon>Craniata</taxon>
        <taxon>Vertebrata</taxon>
        <taxon>Euteleostomi</taxon>
        <taxon>Actinopterygii</taxon>
        <taxon>Neopterygii</taxon>
        <taxon>Teleostei</taxon>
        <taxon>Anguilliformes</taxon>
        <taxon>Anguillidae</taxon>
        <taxon>Anguilla</taxon>
    </lineage>
</organism>
<sequence>MFSFGSSHTKHFPMCAKGTTHMLSHTNDQQMGSTCF</sequence>